<dbReference type="Gene3D" id="2.30.110.10">
    <property type="entry name" value="Electron Transport, Fmn-binding Protein, Chain A"/>
    <property type="match status" value="1"/>
</dbReference>
<dbReference type="PIRSF" id="PIRSF010372">
    <property type="entry name" value="PaiB"/>
    <property type="match status" value="1"/>
</dbReference>
<organism evidence="1 2">
    <name type="scientific">Algimonas arctica</name>
    <dbReference type="NCBI Taxonomy" id="1479486"/>
    <lineage>
        <taxon>Bacteria</taxon>
        <taxon>Pseudomonadati</taxon>
        <taxon>Pseudomonadota</taxon>
        <taxon>Alphaproteobacteria</taxon>
        <taxon>Maricaulales</taxon>
        <taxon>Robiginitomaculaceae</taxon>
        <taxon>Algimonas</taxon>
    </lineage>
</organism>
<gene>
    <name evidence="1" type="ORF">GCM10009069_09270</name>
</gene>
<dbReference type="InterPro" id="IPR012349">
    <property type="entry name" value="Split_barrel_FMN-bd"/>
</dbReference>
<dbReference type="Pfam" id="PF04299">
    <property type="entry name" value="FMN_bind_2"/>
    <property type="match status" value="1"/>
</dbReference>
<dbReference type="Proteomes" id="UP000634004">
    <property type="component" value="Unassembled WGS sequence"/>
</dbReference>
<dbReference type="SUPFAM" id="SSF50475">
    <property type="entry name" value="FMN-binding split barrel"/>
    <property type="match status" value="1"/>
</dbReference>
<proteinExistence type="predicted"/>
<reference evidence="1" key="2">
    <citation type="submission" date="2020-09" db="EMBL/GenBank/DDBJ databases">
        <authorList>
            <person name="Sun Q."/>
            <person name="Kim S."/>
        </authorList>
    </citation>
    <scope>NUCLEOTIDE SEQUENCE</scope>
    <source>
        <strain evidence="1">KCTC 32513</strain>
    </source>
</reference>
<keyword evidence="2" id="KW-1185">Reference proteome</keyword>
<protein>
    <submittedName>
        <fullName evidence="1">Transcriptional regulator</fullName>
    </submittedName>
</protein>
<name>A0A8J3G1S1_9PROT</name>
<dbReference type="AlphaFoldDB" id="A0A8J3G1S1"/>
<dbReference type="RefSeq" id="WP_189495930.1">
    <property type="nucleotide sequence ID" value="NZ_BMZH01000003.1"/>
</dbReference>
<accession>A0A8J3G1S1</accession>
<dbReference type="PANTHER" id="PTHR35802">
    <property type="entry name" value="PROTEASE SYNTHASE AND SPORULATION PROTEIN PAI 2"/>
    <property type="match status" value="1"/>
</dbReference>
<dbReference type="EMBL" id="BMZH01000003">
    <property type="protein sequence ID" value="GHA88461.1"/>
    <property type="molecule type" value="Genomic_DNA"/>
</dbReference>
<sequence>MIYPPPYYTDDDPAFARRIMREHGFALLVVEGLAATHLPLLFSDDGDHGALYGHVSRSNPICAVLDGGPALAVFSGPHAYVSATLYDDPSASVPTWNYTSVQVQGRLTALPDSDLPAHLTELAQAYEGDHGWSVSDAPDYVDRIRHGIVAVRLEISALQAFRKMSGNKPPAIRKRIIDAARARGEEAFATEMETTQT</sequence>
<evidence type="ECO:0000313" key="2">
    <source>
        <dbReference type="Proteomes" id="UP000634004"/>
    </source>
</evidence>
<evidence type="ECO:0000313" key="1">
    <source>
        <dbReference type="EMBL" id="GHA88461.1"/>
    </source>
</evidence>
<comment type="caution">
    <text evidence="1">The sequence shown here is derived from an EMBL/GenBank/DDBJ whole genome shotgun (WGS) entry which is preliminary data.</text>
</comment>
<dbReference type="InterPro" id="IPR007396">
    <property type="entry name" value="TR_PAI2-type"/>
</dbReference>
<reference evidence="1" key="1">
    <citation type="journal article" date="2014" name="Int. J. Syst. Evol. Microbiol.">
        <title>Complete genome sequence of Corynebacterium casei LMG S-19264T (=DSM 44701T), isolated from a smear-ripened cheese.</title>
        <authorList>
            <consortium name="US DOE Joint Genome Institute (JGI-PGF)"/>
            <person name="Walter F."/>
            <person name="Albersmeier A."/>
            <person name="Kalinowski J."/>
            <person name="Ruckert C."/>
        </authorList>
    </citation>
    <scope>NUCLEOTIDE SEQUENCE</scope>
    <source>
        <strain evidence="1">KCTC 32513</strain>
    </source>
</reference>
<dbReference type="PANTHER" id="PTHR35802:SF1">
    <property type="entry name" value="PROTEASE SYNTHASE AND SPORULATION PROTEIN PAI 2"/>
    <property type="match status" value="1"/>
</dbReference>